<evidence type="ECO:0000256" key="1">
    <source>
        <dbReference type="ARBA" id="ARBA00005417"/>
    </source>
</evidence>
<dbReference type="OrthoDB" id="87732at2157"/>
<dbReference type="InterPro" id="IPR003439">
    <property type="entry name" value="ABC_transporter-like_ATP-bd"/>
</dbReference>
<dbReference type="CDD" id="cd03230">
    <property type="entry name" value="ABC_DR_subfamily_A"/>
    <property type="match status" value="1"/>
</dbReference>
<proteinExistence type="inferred from homology"/>
<evidence type="ECO:0000259" key="5">
    <source>
        <dbReference type="PROSITE" id="PS50893"/>
    </source>
</evidence>
<keyword evidence="4 6" id="KW-0067">ATP-binding</keyword>
<dbReference type="PROSITE" id="PS00211">
    <property type="entry name" value="ABC_TRANSPORTER_1"/>
    <property type="match status" value="1"/>
</dbReference>
<comment type="similarity">
    <text evidence="1">Belongs to the ABC transporter superfamily.</text>
</comment>
<dbReference type="InterPro" id="IPR003593">
    <property type="entry name" value="AAA+_ATPase"/>
</dbReference>
<dbReference type="GO" id="GO:0005524">
    <property type="term" value="F:ATP binding"/>
    <property type="evidence" value="ECO:0007669"/>
    <property type="project" value="UniProtKB-KW"/>
</dbReference>
<accession>A0A3N6MB42</accession>
<gene>
    <name evidence="6" type="ORF">EA473_19770</name>
</gene>
<sequence>MAAIEATNLTKHYGDIKAVRGIDLTVEEGSIHGFVGPNGAGKSTTMGMLVGVVTPTVGEATIGGEPVGSHAALEQLGYAPQKPVFYESMTARSYLQYIGKVAGLDGNLSGRVDELLVWLDLADAADQPINGYSGGMKRRLGLAQAMVHDPDLLILDEPTAELDPQGRASIIKTLRNLTDQGKTVFVSSHVLAELEQFIERVTIINDGQVVMSGPLSEITAGLLETYTVKSTNDQQLQDLLNNCSSVESVEVNNEAGLTVFVEDQDAFPIDLTTIAGDAGIGLRSVSREDGLETAFLEMINQETGET</sequence>
<evidence type="ECO:0000256" key="4">
    <source>
        <dbReference type="ARBA" id="ARBA00022840"/>
    </source>
</evidence>
<keyword evidence="7" id="KW-1185">Reference proteome</keyword>
<feature type="domain" description="ABC transporter" evidence="5">
    <location>
        <begin position="4"/>
        <end position="231"/>
    </location>
</feature>
<dbReference type="SMART" id="SM00382">
    <property type="entry name" value="AAA"/>
    <property type="match status" value="1"/>
</dbReference>
<evidence type="ECO:0000256" key="2">
    <source>
        <dbReference type="ARBA" id="ARBA00022448"/>
    </source>
</evidence>
<dbReference type="Pfam" id="PF00005">
    <property type="entry name" value="ABC_tran"/>
    <property type="match status" value="1"/>
</dbReference>
<dbReference type="InterPro" id="IPR017871">
    <property type="entry name" value="ABC_transporter-like_CS"/>
</dbReference>
<comment type="caution">
    <text evidence="6">The sequence shown here is derived from an EMBL/GenBank/DDBJ whole genome shotgun (WGS) entry which is preliminary data.</text>
</comment>
<dbReference type="PANTHER" id="PTHR43335:SF11">
    <property type="entry name" value="ABC TRANSPORTER RELATED"/>
    <property type="match status" value="1"/>
</dbReference>
<dbReference type="PROSITE" id="PS50893">
    <property type="entry name" value="ABC_TRANSPORTER_2"/>
    <property type="match status" value="1"/>
</dbReference>
<evidence type="ECO:0000313" key="7">
    <source>
        <dbReference type="Proteomes" id="UP000282323"/>
    </source>
</evidence>
<dbReference type="AlphaFoldDB" id="A0A3N6MB42"/>
<dbReference type="PANTHER" id="PTHR43335">
    <property type="entry name" value="ABC TRANSPORTER, ATP-BINDING PROTEIN"/>
    <property type="match status" value="1"/>
</dbReference>
<reference evidence="6 7" key="1">
    <citation type="submission" date="2018-10" db="EMBL/GenBank/DDBJ databases">
        <title>Natrarchaeobius chitinivorans gen. nov., sp. nov., and Natrarchaeobius haloalkaliphilus sp. nov., alkaliphilic, chitin-utilizing haloarchaea from hypersaline alkaline lakes.</title>
        <authorList>
            <person name="Sorokin D.Y."/>
            <person name="Elcheninov A.G."/>
            <person name="Kostrikina N.A."/>
            <person name="Bale N.J."/>
            <person name="Sinninghe Damste J.S."/>
            <person name="Khijniak T.V."/>
            <person name="Kublanov I.V."/>
            <person name="Toshchakov S.V."/>
        </authorList>
    </citation>
    <scope>NUCLEOTIDE SEQUENCE [LARGE SCALE GENOMIC DNA]</scope>
    <source>
        <strain evidence="6 7">AArcht4T</strain>
    </source>
</reference>
<dbReference type="EMBL" id="REGA01000023">
    <property type="protein sequence ID" value="RQG90846.1"/>
    <property type="molecule type" value="Genomic_DNA"/>
</dbReference>
<name>A0A3N6MB42_NATCH</name>
<protein>
    <submittedName>
        <fullName evidence="6">ABC transporter ATP-binding protein</fullName>
    </submittedName>
</protein>
<dbReference type="InterPro" id="IPR027417">
    <property type="entry name" value="P-loop_NTPase"/>
</dbReference>
<organism evidence="6 7">
    <name type="scientific">Natrarchaeobius chitinivorans</name>
    <dbReference type="NCBI Taxonomy" id="1679083"/>
    <lineage>
        <taxon>Archaea</taxon>
        <taxon>Methanobacteriati</taxon>
        <taxon>Methanobacteriota</taxon>
        <taxon>Stenosarchaea group</taxon>
        <taxon>Halobacteria</taxon>
        <taxon>Halobacteriales</taxon>
        <taxon>Natrialbaceae</taxon>
        <taxon>Natrarchaeobius</taxon>
    </lineage>
</organism>
<evidence type="ECO:0000313" key="6">
    <source>
        <dbReference type="EMBL" id="RQG90846.1"/>
    </source>
</evidence>
<keyword evidence="3" id="KW-0547">Nucleotide-binding</keyword>
<dbReference type="SUPFAM" id="SSF52540">
    <property type="entry name" value="P-loop containing nucleoside triphosphate hydrolases"/>
    <property type="match status" value="1"/>
</dbReference>
<dbReference type="GO" id="GO:0016887">
    <property type="term" value="F:ATP hydrolysis activity"/>
    <property type="evidence" value="ECO:0007669"/>
    <property type="project" value="InterPro"/>
</dbReference>
<keyword evidence="2" id="KW-0813">Transport</keyword>
<dbReference type="Gene3D" id="3.40.50.300">
    <property type="entry name" value="P-loop containing nucleotide triphosphate hydrolases"/>
    <property type="match status" value="1"/>
</dbReference>
<dbReference type="RefSeq" id="WP_124197294.1">
    <property type="nucleotide sequence ID" value="NZ_REGA01000023.1"/>
</dbReference>
<dbReference type="Proteomes" id="UP000282323">
    <property type="component" value="Unassembled WGS sequence"/>
</dbReference>
<evidence type="ECO:0000256" key="3">
    <source>
        <dbReference type="ARBA" id="ARBA00022741"/>
    </source>
</evidence>